<sequence length="195" mass="22628">MPVNHFIQLLNSYLPLSEAYQDFTRHHVQTIHAKAKEILLPLNHHKLVFIFVFKGMIFSWRNDGAGNVVPRNFTHEGQLTGTTIHPLYPVVIPDGISCLEDSIVVMGEIAIAKPAIELFDEARELINILVHQNQYHQQELQEALLIHDAEHRFKKMQSLAPELFKRVPERLLAPYLNMSRVHFNRLKNRVYKGPR</sequence>
<gene>
    <name evidence="1" type="ORF">HDF23_001456</name>
</gene>
<reference evidence="1 2" key="1">
    <citation type="submission" date="2020-08" db="EMBL/GenBank/DDBJ databases">
        <title>Genomic Encyclopedia of Type Strains, Phase IV (KMG-V): Genome sequencing to study the core and pangenomes of soil and plant-associated prokaryotes.</title>
        <authorList>
            <person name="Whitman W."/>
        </authorList>
    </citation>
    <scope>NUCLEOTIDE SEQUENCE [LARGE SCALE GENOMIC DNA]</scope>
    <source>
        <strain evidence="1 2">ANJLi2</strain>
    </source>
</reference>
<protein>
    <recommendedName>
        <fullName evidence="3">cAMP-binding domain of CRP or a regulatory subunit of cAMP-dependent protein kinases</fullName>
    </recommendedName>
</protein>
<evidence type="ECO:0008006" key="3">
    <source>
        <dbReference type="Google" id="ProtNLM"/>
    </source>
</evidence>
<name>A0ABR6PKF2_9SPHI</name>
<evidence type="ECO:0000313" key="2">
    <source>
        <dbReference type="Proteomes" id="UP000541583"/>
    </source>
</evidence>
<dbReference type="Proteomes" id="UP000541583">
    <property type="component" value="Unassembled WGS sequence"/>
</dbReference>
<proteinExistence type="predicted"/>
<organism evidence="1 2">
    <name type="scientific">Mucilaginibacter lappiensis</name>
    <dbReference type="NCBI Taxonomy" id="354630"/>
    <lineage>
        <taxon>Bacteria</taxon>
        <taxon>Pseudomonadati</taxon>
        <taxon>Bacteroidota</taxon>
        <taxon>Sphingobacteriia</taxon>
        <taxon>Sphingobacteriales</taxon>
        <taxon>Sphingobacteriaceae</taxon>
        <taxon>Mucilaginibacter</taxon>
    </lineage>
</organism>
<keyword evidence="2" id="KW-1185">Reference proteome</keyword>
<dbReference type="EMBL" id="JACHCB010000002">
    <property type="protein sequence ID" value="MBB6108721.1"/>
    <property type="molecule type" value="Genomic_DNA"/>
</dbReference>
<dbReference type="RefSeq" id="WP_076370764.1">
    <property type="nucleotide sequence ID" value="NZ_FTMG01000002.1"/>
</dbReference>
<comment type="caution">
    <text evidence="1">The sequence shown here is derived from an EMBL/GenBank/DDBJ whole genome shotgun (WGS) entry which is preliminary data.</text>
</comment>
<evidence type="ECO:0000313" key="1">
    <source>
        <dbReference type="EMBL" id="MBB6108721.1"/>
    </source>
</evidence>
<accession>A0ABR6PKF2</accession>